<reference evidence="1" key="1">
    <citation type="journal article" date="2023" name="BMC Genomics">
        <title>Chromosome-level genome assemblies of Cutaneotrichosporon spp. (Trichosporonales, Basidiomycota) reveal imbalanced evolution between nucleotide sequences and chromosome synteny.</title>
        <authorList>
            <person name="Kobayashi Y."/>
            <person name="Kayamori A."/>
            <person name="Aoki K."/>
            <person name="Shiwa Y."/>
            <person name="Matsutani M."/>
            <person name="Fujita N."/>
            <person name="Sugita T."/>
            <person name="Iwasaki W."/>
            <person name="Tanaka N."/>
            <person name="Takashima M."/>
        </authorList>
    </citation>
    <scope>NUCLEOTIDE SEQUENCE</scope>
    <source>
        <strain evidence="1">HIS016</strain>
    </source>
</reference>
<keyword evidence="2" id="KW-1185">Reference proteome</keyword>
<comment type="caution">
    <text evidence="1">The sequence shown here is derived from an EMBL/GenBank/DDBJ whole genome shotgun (WGS) entry which is preliminary data.</text>
</comment>
<organism evidence="1 2">
    <name type="scientific">Cutaneotrichosporon spelunceum</name>
    <dbReference type="NCBI Taxonomy" id="1672016"/>
    <lineage>
        <taxon>Eukaryota</taxon>
        <taxon>Fungi</taxon>
        <taxon>Dikarya</taxon>
        <taxon>Basidiomycota</taxon>
        <taxon>Agaricomycotina</taxon>
        <taxon>Tremellomycetes</taxon>
        <taxon>Trichosporonales</taxon>
        <taxon>Trichosporonaceae</taxon>
        <taxon>Cutaneotrichosporon</taxon>
    </lineage>
</organism>
<proteinExistence type="predicted"/>
<accession>A0AAD3TN04</accession>
<name>A0AAD3TN04_9TREE</name>
<gene>
    <name evidence="1" type="ORF">CspeluHIS016_0101530</name>
</gene>
<reference evidence="1" key="2">
    <citation type="submission" date="2023-06" db="EMBL/GenBank/DDBJ databases">
        <authorList>
            <person name="Kobayashi Y."/>
            <person name="Kayamori A."/>
            <person name="Aoki K."/>
            <person name="Shiwa Y."/>
            <person name="Fujita N."/>
            <person name="Sugita T."/>
            <person name="Iwasaki W."/>
            <person name="Tanaka N."/>
            <person name="Takashima M."/>
        </authorList>
    </citation>
    <scope>NUCLEOTIDE SEQUENCE</scope>
    <source>
        <strain evidence="1">HIS016</strain>
    </source>
</reference>
<protein>
    <submittedName>
        <fullName evidence="1">Uncharacterized protein</fullName>
    </submittedName>
</protein>
<dbReference type="EMBL" id="BTCM01000001">
    <property type="protein sequence ID" value="GMK53567.1"/>
    <property type="molecule type" value="Genomic_DNA"/>
</dbReference>
<sequence>MPSTLDATAYPHLLDAVIARASPSVLLKLRATSRHCKSRADARLAAHLLLEDRGMGGRWFAAWHASLNLSLLARPVSSTFNTYSVSMHVRRLRALGAPPTDTHYNWTQFLRARAPFVRGPGEYLPLVRVLDLRGDIGVLDDTLAFTHEVPLTRLIAGQSGEMQERPPHSRTLALFPDPESIASGHVSIIGTRYRKVVVNVGWHDAPGLARVRFDESGQEAWNVRELVISFVGWEAGKGMGSRRRGTVSSVGMEWNMDSPVQLEPCTGMPQDEEREEEQDTLPWIETEPRVNDNLRWQELAYLVALGVGSGARVTVVDLERVDPAWLDPSFATPAADADASNPDPVSVPVHVELGRRSLADDDGASNDSTFTADRLDDLINVPPTAYSSAILSDLKATLRGLRVAHKPSFWLANGLRMPDLFTMVRSWSTTGSVRFLTAKQYAAEAGRLETDANVFAV</sequence>
<dbReference type="AlphaFoldDB" id="A0AAD3TN04"/>
<evidence type="ECO:0000313" key="2">
    <source>
        <dbReference type="Proteomes" id="UP001222932"/>
    </source>
</evidence>
<evidence type="ECO:0000313" key="1">
    <source>
        <dbReference type="EMBL" id="GMK53567.1"/>
    </source>
</evidence>
<dbReference type="Proteomes" id="UP001222932">
    <property type="component" value="Unassembled WGS sequence"/>
</dbReference>